<gene>
    <name evidence="5 6" type="primary">tatC</name>
    <name evidence="6" type="ORF">DRF58_06380</name>
</gene>
<accession>A0A3D9D0J8</accession>
<dbReference type="RefSeq" id="WP_116033971.1">
    <property type="nucleotide sequence ID" value="NZ_JBHLVV010000052.1"/>
</dbReference>
<proteinExistence type="inferred from homology"/>
<name>A0A3D9D0J8_9FLAO</name>
<evidence type="ECO:0000256" key="1">
    <source>
        <dbReference type="ARBA" id="ARBA00004141"/>
    </source>
</evidence>
<dbReference type="Pfam" id="PF00902">
    <property type="entry name" value="TatC"/>
    <property type="match status" value="1"/>
</dbReference>
<evidence type="ECO:0000256" key="3">
    <source>
        <dbReference type="ARBA" id="ARBA00022989"/>
    </source>
</evidence>
<feature type="transmembrane region" description="Helical" evidence="5">
    <location>
        <begin position="20"/>
        <end position="42"/>
    </location>
</feature>
<comment type="subcellular location">
    <subcellularLocation>
        <location evidence="5">Cell membrane</location>
        <topology evidence="5">Multi-pass membrane protein</topology>
    </subcellularLocation>
    <subcellularLocation>
        <location evidence="1">Membrane</location>
        <topology evidence="1">Multi-pass membrane protein</topology>
    </subcellularLocation>
</comment>
<dbReference type="HAMAP" id="MF_00902">
    <property type="entry name" value="TatC"/>
    <property type="match status" value="1"/>
</dbReference>
<comment type="subunit">
    <text evidence="5">Forms a complex with TatA.</text>
</comment>
<feature type="transmembrane region" description="Helical" evidence="5">
    <location>
        <begin position="219"/>
        <end position="236"/>
    </location>
</feature>
<dbReference type="GO" id="GO:0043953">
    <property type="term" value="P:protein transport by the Tat complex"/>
    <property type="evidence" value="ECO:0007669"/>
    <property type="project" value="UniProtKB-UniRule"/>
</dbReference>
<evidence type="ECO:0000313" key="7">
    <source>
        <dbReference type="Proteomes" id="UP000256326"/>
    </source>
</evidence>
<dbReference type="PANTHER" id="PTHR30371:SF0">
    <property type="entry name" value="SEC-INDEPENDENT PROTEIN TRANSLOCASE PROTEIN TATC, CHLOROPLASTIC-RELATED"/>
    <property type="match status" value="1"/>
</dbReference>
<dbReference type="AlphaFoldDB" id="A0A3D9D0J8"/>
<dbReference type="EMBL" id="QNUG01000010">
    <property type="protein sequence ID" value="REC71438.1"/>
    <property type="molecule type" value="Genomic_DNA"/>
</dbReference>
<feature type="transmembrane region" description="Helical" evidence="5">
    <location>
        <begin position="242"/>
        <end position="260"/>
    </location>
</feature>
<keyword evidence="3 5" id="KW-1133">Transmembrane helix</keyword>
<dbReference type="InterPro" id="IPR002033">
    <property type="entry name" value="TatC"/>
</dbReference>
<dbReference type="PRINTS" id="PR01840">
    <property type="entry name" value="TATCFAMILY"/>
</dbReference>
<comment type="function">
    <text evidence="5">Part of the twin-arginine translocation (Tat) system that transports large folded proteins containing a characteristic twin-arginine motif in their signal peptide across membranes.</text>
</comment>
<keyword evidence="5" id="KW-1003">Cell membrane</keyword>
<protein>
    <recommendedName>
        <fullName evidence="5">Sec-independent protein translocase protein TatC</fullName>
    </recommendedName>
</protein>
<evidence type="ECO:0000256" key="5">
    <source>
        <dbReference type="HAMAP-Rule" id="MF_00902"/>
    </source>
</evidence>
<dbReference type="GO" id="GO:0065002">
    <property type="term" value="P:intracellular protein transmembrane transport"/>
    <property type="evidence" value="ECO:0007669"/>
    <property type="project" value="TreeGrafter"/>
</dbReference>
<dbReference type="GO" id="GO:0033281">
    <property type="term" value="C:TAT protein transport complex"/>
    <property type="evidence" value="ECO:0007669"/>
    <property type="project" value="UniProtKB-UniRule"/>
</dbReference>
<reference evidence="6 7" key="1">
    <citation type="journal article" date="2006" name="Int. J. Syst. Evol. Microbiol.">
        <title>Chryseobacterium hispanicum sp. nov., isolated from the drinking water distribution system of Sevilla, Spain.</title>
        <authorList>
            <person name="Gallego V."/>
            <person name="Garcia M.T."/>
            <person name="Ventosa A."/>
        </authorList>
    </citation>
    <scope>NUCLEOTIDE SEQUENCE [LARGE SCALE GENOMIC DNA]</scope>
    <source>
        <strain evidence="6 7">KCTC 22104</strain>
    </source>
</reference>
<organism evidence="6 7">
    <name type="scientific">Epilithonimonas hispanica</name>
    <dbReference type="NCBI Taxonomy" id="358687"/>
    <lineage>
        <taxon>Bacteria</taxon>
        <taxon>Pseudomonadati</taxon>
        <taxon>Bacteroidota</taxon>
        <taxon>Flavobacteriia</taxon>
        <taxon>Flavobacteriales</taxon>
        <taxon>Weeksellaceae</taxon>
        <taxon>Chryseobacterium group</taxon>
        <taxon>Epilithonimonas</taxon>
    </lineage>
</organism>
<keyword evidence="5" id="KW-0811">Translocation</keyword>
<keyword evidence="5" id="KW-0653">Protein transport</keyword>
<keyword evidence="7" id="KW-1185">Reference proteome</keyword>
<evidence type="ECO:0000313" key="6">
    <source>
        <dbReference type="EMBL" id="REC71438.1"/>
    </source>
</evidence>
<comment type="caution">
    <text evidence="6">The sequence shown here is derived from an EMBL/GenBank/DDBJ whole genome shotgun (WGS) entry which is preliminary data.</text>
</comment>
<evidence type="ECO:0000256" key="4">
    <source>
        <dbReference type="ARBA" id="ARBA00023136"/>
    </source>
</evidence>
<feature type="transmembrane region" description="Helical" evidence="5">
    <location>
        <begin position="180"/>
        <end position="207"/>
    </location>
</feature>
<dbReference type="PANTHER" id="PTHR30371">
    <property type="entry name" value="SEC-INDEPENDENT PROTEIN TRANSLOCASE PROTEIN TATC"/>
    <property type="match status" value="1"/>
</dbReference>
<dbReference type="OrthoDB" id="9777044at2"/>
<dbReference type="NCBIfam" id="TIGR00945">
    <property type="entry name" value="tatC"/>
    <property type="match status" value="1"/>
</dbReference>
<comment type="similarity">
    <text evidence="5">Belongs to the TatC family.</text>
</comment>
<keyword evidence="5" id="KW-0813">Transport</keyword>
<feature type="transmembrane region" description="Helical" evidence="5">
    <location>
        <begin position="90"/>
        <end position="111"/>
    </location>
</feature>
<dbReference type="GO" id="GO:0009977">
    <property type="term" value="F:proton motive force dependent protein transmembrane transporter activity"/>
    <property type="evidence" value="ECO:0007669"/>
    <property type="project" value="TreeGrafter"/>
</dbReference>
<keyword evidence="2 5" id="KW-0812">Transmembrane</keyword>
<keyword evidence="4 5" id="KW-0472">Membrane</keyword>
<evidence type="ECO:0000256" key="2">
    <source>
        <dbReference type="ARBA" id="ARBA00022692"/>
    </source>
</evidence>
<feature type="transmembrane region" description="Helical" evidence="5">
    <location>
        <begin position="131"/>
        <end position="160"/>
    </location>
</feature>
<sequence>MSEEKEMSFLGHIGELRSHLVRSILAIVILAVIVGFNINWVMDHIFFGPTRNDFLTFRIVNHYSRALTGNDSFVLPAQFSVQQKQLFQQFNVMMAVSIFSGLVLAFPYIVWEIWKFISPALMPNEKKNSIFYINAIWILFMTGVLTGYFLILPFAINFGLLFKVSDNIVQLFDLSDYTTLFLQVTMGMGVVFLFPIAVYILTSIGILTPQFLRTYRRHAIVLIMVVAAIITPADVLSMMAAALPLVLLYEISVIMSNVIYKKMQKKNQSKDITKI</sequence>
<dbReference type="Proteomes" id="UP000256326">
    <property type="component" value="Unassembled WGS sequence"/>
</dbReference>